<evidence type="ECO:0000313" key="6">
    <source>
        <dbReference type="Proteomes" id="UP000193218"/>
    </source>
</evidence>
<keyword evidence="3 5" id="KW-0808">Transferase</keyword>
<protein>
    <submittedName>
        <fullName evidence="5">S-adenosyl-L-methionine-dependent methyltransferase</fullName>
    </submittedName>
</protein>
<dbReference type="Proteomes" id="UP000193218">
    <property type="component" value="Unassembled WGS sequence"/>
</dbReference>
<dbReference type="OrthoDB" id="276151at2759"/>
<dbReference type="PANTHER" id="PTHR32183">
    <property type="match status" value="1"/>
</dbReference>
<keyword evidence="2 5" id="KW-0489">Methyltransferase</keyword>
<comment type="caution">
    <text evidence="5">The sequence shown here is derived from an EMBL/GenBank/DDBJ whole genome shotgun (WGS) entry which is preliminary data.</text>
</comment>
<evidence type="ECO:0000256" key="2">
    <source>
        <dbReference type="ARBA" id="ARBA00022603"/>
    </source>
</evidence>
<evidence type="ECO:0000256" key="3">
    <source>
        <dbReference type="ARBA" id="ARBA00022679"/>
    </source>
</evidence>
<evidence type="ECO:0000313" key="5">
    <source>
        <dbReference type="EMBL" id="ORX35181.1"/>
    </source>
</evidence>
<evidence type="ECO:0000256" key="1">
    <source>
        <dbReference type="ARBA" id="ARBA00022553"/>
    </source>
</evidence>
<keyword evidence="6" id="KW-1185">Reference proteome</keyword>
<dbReference type="PROSITE" id="PS51585">
    <property type="entry name" value="SAM_MT_TPMT"/>
    <property type="match status" value="1"/>
</dbReference>
<dbReference type="InterPro" id="IPR008854">
    <property type="entry name" value="TPMT"/>
</dbReference>
<dbReference type="STRING" id="4999.A0A1Y1UAW1"/>
<dbReference type="Gene3D" id="3.40.50.150">
    <property type="entry name" value="Vaccinia Virus protein VP39"/>
    <property type="match status" value="1"/>
</dbReference>
<proteinExistence type="predicted"/>
<dbReference type="GO" id="GO:0008757">
    <property type="term" value="F:S-adenosylmethionine-dependent methyltransferase activity"/>
    <property type="evidence" value="ECO:0007669"/>
    <property type="project" value="InterPro"/>
</dbReference>
<accession>A0A1Y1UAW1</accession>
<dbReference type="PANTHER" id="PTHR32183:SF6">
    <property type="entry name" value="CYSTEINE SULFINATE DESULFINASE_CYSTEINE DESULFURASE AND RELATED ENZYMES"/>
    <property type="match status" value="1"/>
</dbReference>
<dbReference type="AlphaFoldDB" id="A0A1Y1UAW1"/>
<dbReference type="GO" id="GO:0032259">
    <property type="term" value="P:methylation"/>
    <property type="evidence" value="ECO:0007669"/>
    <property type="project" value="UniProtKB-KW"/>
</dbReference>
<evidence type="ECO:0000256" key="4">
    <source>
        <dbReference type="ARBA" id="ARBA00022691"/>
    </source>
</evidence>
<keyword evidence="1" id="KW-0597">Phosphoprotein</keyword>
<dbReference type="InterPro" id="IPR029063">
    <property type="entry name" value="SAM-dependent_MTases_sf"/>
</dbReference>
<gene>
    <name evidence="5" type="ORF">BD324DRAFT_122604</name>
</gene>
<organism evidence="5 6">
    <name type="scientific">Kockovaella imperatae</name>
    <dbReference type="NCBI Taxonomy" id="4999"/>
    <lineage>
        <taxon>Eukaryota</taxon>
        <taxon>Fungi</taxon>
        <taxon>Dikarya</taxon>
        <taxon>Basidiomycota</taxon>
        <taxon>Agaricomycotina</taxon>
        <taxon>Tremellomycetes</taxon>
        <taxon>Tremellales</taxon>
        <taxon>Cuniculitremaceae</taxon>
        <taxon>Kockovaella</taxon>
    </lineage>
</organism>
<sequence length="212" mass="23338">MSWEEKWANGRTHWDQGLAHPSLVALLKSDEGRKLVPTQGVAVIPACGRGYDVHLLATHGLRAIGVEISPTGAEAARKWLREQADGLGQYDIVDADFFKWAEDSSSPKANVLLDYTFLCALDPHDRPKWKTAMSAAASPATEATLITIMFPLNSNRGPTEGPPFALSLDLYHELLDDRWELVYLTDIDKGSGMGRHVGPAGDEKLGIWKYRA</sequence>
<dbReference type="Pfam" id="PF05724">
    <property type="entry name" value="TPMT"/>
    <property type="match status" value="1"/>
</dbReference>
<dbReference type="SUPFAM" id="SSF53335">
    <property type="entry name" value="S-adenosyl-L-methionine-dependent methyltransferases"/>
    <property type="match status" value="1"/>
</dbReference>
<name>A0A1Y1UAW1_9TREE</name>
<dbReference type="InParanoid" id="A0A1Y1UAW1"/>
<reference evidence="5 6" key="1">
    <citation type="submission" date="2017-03" db="EMBL/GenBank/DDBJ databases">
        <title>Widespread Adenine N6-methylation of Active Genes in Fungi.</title>
        <authorList>
            <consortium name="DOE Joint Genome Institute"/>
            <person name="Mondo S.J."/>
            <person name="Dannebaum R.O."/>
            <person name="Kuo R.C."/>
            <person name="Louie K.B."/>
            <person name="Bewick A.J."/>
            <person name="Labutti K."/>
            <person name="Haridas S."/>
            <person name="Kuo A."/>
            <person name="Salamov A."/>
            <person name="Ahrendt S.R."/>
            <person name="Lau R."/>
            <person name="Bowen B.P."/>
            <person name="Lipzen A."/>
            <person name="Sullivan W."/>
            <person name="Andreopoulos W.B."/>
            <person name="Clum A."/>
            <person name="Lindquist E."/>
            <person name="Daum C."/>
            <person name="Northen T.R."/>
            <person name="Ramamoorthy G."/>
            <person name="Schmitz R.J."/>
            <person name="Gryganskyi A."/>
            <person name="Culley D."/>
            <person name="Magnuson J."/>
            <person name="James T.Y."/>
            <person name="O'Malley M.A."/>
            <person name="Stajich J.E."/>
            <person name="Spatafora J.W."/>
            <person name="Visel A."/>
            <person name="Grigoriev I.V."/>
        </authorList>
    </citation>
    <scope>NUCLEOTIDE SEQUENCE [LARGE SCALE GENOMIC DNA]</scope>
    <source>
        <strain evidence="5 6">NRRL Y-17943</strain>
    </source>
</reference>
<dbReference type="RefSeq" id="XP_021869397.1">
    <property type="nucleotide sequence ID" value="XM_022011962.1"/>
</dbReference>
<dbReference type="GeneID" id="33553770"/>
<keyword evidence="4" id="KW-0949">S-adenosyl-L-methionine</keyword>
<dbReference type="EMBL" id="NBSH01000012">
    <property type="protein sequence ID" value="ORX35181.1"/>
    <property type="molecule type" value="Genomic_DNA"/>
</dbReference>